<dbReference type="GO" id="GO:0005737">
    <property type="term" value="C:cytoplasm"/>
    <property type="evidence" value="ECO:0007669"/>
    <property type="project" value="UniProtKB-SubCell"/>
</dbReference>
<evidence type="ECO:0000256" key="1">
    <source>
        <dbReference type="ARBA" id="ARBA00004496"/>
    </source>
</evidence>
<dbReference type="InterPro" id="IPR000835">
    <property type="entry name" value="HTH_MarR-typ"/>
</dbReference>
<dbReference type="PROSITE" id="PS50995">
    <property type="entry name" value="HTH_MARR_2"/>
    <property type="match status" value="1"/>
</dbReference>
<keyword evidence="3" id="KW-0238">DNA-binding</keyword>
<sequence>MINKELSSVIEEKMRSINWETLKAGRSILKNYGLTDLQFDILVTLFFYKEIETLTGVSSKLHLAKSTISSVFDKLEREFYISRKRVISDKRVVKVRLLKKGKDMIHRVISYRIKFIESLIENISQNDLILLDSLLNKMLIKLGNTS</sequence>
<evidence type="ECO:0000256" key="4">
    <source>
        <dbReference type="ARBA" id="ARBA00023163"/>
    </source>
</evidence>
<comment type="caution">
    <text evidence="9">The sequence shown here is derived from an EMBL/GenBank/DDBJ whole genome shotgun (WGS) entry which is preliminary data.</text>
</comment>
<organism evidence="9 10">
    <name type="scientific">candidate division TA06 bacterium</name>
    <dbReference type="NCBI Taxonomy" id="2250710"/>
    <lineage>
        <taxon>Bacteria</taxon>
        <taxon>Bacteria division TA06</taxon>
    </lineage>
</organism>
<dbReference type="EMBL" id="QNBD01000266">
    <property type="protein sequence ID" value="RKX68505.1"/>
    <property type="molecule type" value="Genomic_DNA"/>
</dbReference>
<dbReference type="SUPFAM" id="SSF46785">
    <property type="entry name" value="Winged helix' DNA-binding domain"/>
    <property type="match status" value="1"/>
</dbReference>
<comment type="similarity">
    <text evidence="5">Belongs to the SarZ family.</text>
</comment>
<gene>
    <name evidence="9" type="ORF">DRP43_05530</name>
</gene>
<dbReference type="Proteomes" id="UP000271125">
    <property type="component" value="Unassembled WGS sequence"/>
</dbReference>
<dbReference type="InterPro" id="IPR036388">
    <property type="entry name" value="WH-like_DNA-bd_sf"/>
</dbReference>
<evidence type="ECO:0000256" key="6">
    <source>
        <dbReference type="ARBA" id="ARBA00047188"/>
    </source>
</evidence>
<evidence type="ECO:0000313" key="10">
    <source>
        <dbReference type="Proteomes" id="UP000271125"/>
    </source>
</evidence>
<evidence type="ECO:0000259" key="8">
    <source>
        <dbReference type="PROSITE" id="PS50995"/>
    </source>
</evidence>
<dbReference type="InterPro" id="IPR036390">
    <property type="entry name" value="WH_DNA-bd_sf"/>
</dbReference>
<dbReference type="Pfam" id="PF22381">
    <property type="entry name" value="Staph_reg_Sar_Rot"/>
    <property type="match status" value="1"/>
</dbReference>
<evidence type="ECO:0000256" key="2">
    <source>
        <dbReference type="ARBA" id="ARBA00023015"/>
    </source>
</evidence>
<dbReference type="InterPro" id="IPR055166">
    <property type="entry name" value="Transc_reg_Sar_Rot_HTH"/>
</dbReference>
<feature type="domain" description="HTH marR-type" evidence="8">
    <location>
        <begin position="3"/>
        <end position="140"/>
    </location>
</feature>
<dbReference type="GO" id="GO:0003700">
    <property type="term" value="F:DNA-binding transcription factor activity"/>
    <property type="evidence" value="ECO:0007669"/>
    <property type="project" value="InterPro"/>
</dbReference>
<reference evidence="9 10" key="1">
    <citation type="submission" date="2018-06" db="EMBL/GenBank/DDBJ databases">
        <title>Extensive metabolic versatility and redundancy in microbially diverse, dynamic hydrothermal sediments.</title>
        <authorList>
            <person name="Dombrowski N."/>
            <person name="Teske A."/>
            <person name="Baker B.J."/>
        </authorList>
    </citation>
    <scope>NUCLEOTIDE SEQUENCE [LARGE SCALE GENOMIC DNA]</scope>
    <source>
        <strain evidence="9">B10_G13</strain>
    </source>
</reference>
<dbReference type="GO" id="GO:0003677">
    <property type="term" value="F:DNA binding"/>
    <property type="evidence" value="ECO:0007669"/>
    <property type="project" value="UniProtKB-KW"/>
</dbReference>
<accession>A0A660SCD6</accession>
<dbReference type="AlphaFoldDB" id="A0A660SCD6"/>
<keyword evidence="4" id="KW-0804">Transcription</keyword>
<dbReference type="PANTHER" id="PTHR42756:SF1">
    <property type="entry name" value="TRANSCRIPTIONAL REPRESSOR OF EMRAB OPERON"/>
    <property type="match status" value="1"/>
</dbReference>
<evidence type="ECO:0000256" key="5">
    <source>
        <dbReference type="ARBA" id="ARBA00046337"/>
    </source>
</evidence>
<evidence type="ECO:0000256" key="7">
    <source>
        <dbReference type="ARBA" id="ARBA00047207"/>
    </source>
</evidence>
<keyword evidence="2" id="KW-0805">Transcription regulation</keyword>
<name>A0A660SCD6_UNCT6</name>
<dbReference type="Gene3D" id="1.10.10.10">
    <property type="entry name" value="Winged helix-like DNA-binding domain superfamily/Winged helix DNA-binding domain"/>
    <property type="match status" value="1"/>
</dbReference>
<dbReference type="PANTHER" id="PTHR42756">
    <property type="entry name" value="TRANSCRIPTIONAL REGULATOR, MARR"/>
    <property type="match status" value="1"/>
</dbReference>
<proteinExistence type="inferred from homology"/>
<comment type="subcellular location">
    <subcellularLocation>
        <location evidence="1">Cytoplasm</location>
    </subcellularLocation>
</comment>
<evidence type="ECO:0000256" key="3">
    <source>
        <dbReference type="ARBA" id="ARBA00023125"/>
    </source>
</evidence>
<evidence type="ECO:0000313" key="9">
    <source>
        <dbReference type="EMBL" id="RKX68505.1"/>
    </source>
</evidence>
<dbReference type="SMART" id="SM00347">
    <property type="entry name" value="HTH_MARR"/>
    <property type="match status" value="1"/>
</dbReference>
<protein>
    <recommendedName>
        <fullName evidence="6">HTH-type transcriptional regulator SarZ</fullName>
    </recommendedName>
    <alternativeName>
        <fullName evidence="7">Staphylococcal accessory regulator Z</fullName>
    </alternativeName>
</protein>